<organism evidence="7 8">
    <name type="scientific">Candidula unifasciata</name>
    <dbReference type="NCBI Taxonomy" id="100452"/>
    <lineage>
        <taxon>Eukaryota</taxon>
        <taxon>Metazoa</taxon>
        <taxon>Spiralia</taxon>
        <taxon>Lophotrochozoa</taxon>
        <taxon>Mollusca</taxon>
        <taxon>Gastropoda</taxon>
        <taxon>Heterobranchia</taxon>
        <taxon>Euthyneura</taxon>
        <taxon>Panpulmonata</taxon>
        <taxon>Eupulmonata</taxon>
        <taxon>Stylommatophora</taxon>
        <taxon>Helicina</taxon>
        <taxon>Helicoidea</taxon>
        <taxon>Geomitridae</taxon>
        <taxon>Candidula</taxon>
    </lineage>
</organism>
<dbReference type="PANTHER" id="PTHR10924:SF27">
    <property type="entry name" value="SOLUTE CARRIER FAMILY 49 MEMBER 4"/>
    <property type="match status" value="1"/>
</dbReference>
<feature type="transmembrane region" description="Helical" evidence="6">
    <location>
        <begin position="392"/>
        <end position="416"/>
    </location>
</feature>
<feature type="transmembrane region" description="Helical" evidence="6">
    <location>
        <begin position="274"/>
        <end position="293"/>
    </location>
</feature>
<keyword evidence="8" id="KW-1185">Reference proteome</keyword>
<evidence type="ECO:0000256" key="4">
    <source>
        <dbReference type="ARBA" id="ARBA00023136"/>
    </source>
</evidence>
<feature type="transmembrane region" description="Helical" evidence="6">
    <location>
        <begin position="78"/>
        <end position="98"/>
    </location>
</feature>
<feature type="transmembrane region" description="Helical" evidence="6">
    <location>
        <begin position="323"/>
        <end position="342"/>
    </location>
</feature>
<dbReference type="GO" id="GO:0022857">
    <property type="term" value="F:transmembrane transporter activity"/>
    <property type="evidence" value="ECO:0007669"/>
    <property type="project" value="InterPro"/>
</dbReference>
<dbReference type="AlphaFoldDB" id="A0A8S3Z2H5"/>
<dbReference type="EMBL" id="CAJHNH020000971">
    <property type="protein sequence ID" value="CAG5120826.1"/>
    <property type="molecule type" value="Genomic_DNA"/>
</dbReference>
<comment type="caution">
    <text evidence="7">The sequence shown here is derived from an EMBL/GenBank/DDBJ whole genome shotgun (WGS) entry which is preliminary data.</text>
</comment>
<dbReference type="GO" id="GO:0016020">
    <property type="term" value="C:membrane"/>
    <property type="evidence" value="ECO:0007669"/>
    <property type="project" value="UniProtKB-SubCell"/>
</dbReference>
<dbReference type="InterPro" id="IPR049680">
    <property type="entry name" value="FLVCR1-2_SLC49-like"/>
</dbReference>
<evidence type="ECO:0000256" key="6">
    <source>
        <dbReference type="SAM" id="Phobius"/>
    </source>
</evidence>
<sequence length="539" mass="59200">MEDNEAKQPLLPSDSHHDSDTESADGVNYDSCHDSLSTSPLAVPASANKTGDGKYASNGPLLEKLPPGPRFHVYKRRWYMLVMYSLFGFTQSAVWNTWGPISTTCEEAFGWTDETIAWLSNWGCVSFVAAGLLFPWLLDAKGLRWATLSSMFCITLGCGFRVITSEPGPATILIHVGQMLNGLAGPIAMCAIPQISALWFPPNERVTATAIVTSINSFGVAVAFILGPYFVSGGPPDLSNNETMNGTTPSFLITESPNVTDARKHEERASVMLYMYYECAWSVLLFLAILIYFPAKPKHPPCVSAALERSEYWPGLWSLRKKGYYQVIAITYGLSVGVLTSWGSVLNLNLRPLHKVSESEAGWIGFHSIVGGCVAPLFIMRFADAFARRMKLFILIIYVLGATCFLTLPLMLIGIIPYSRALLYTTIVGGTTLINVAIPMIFEVACELAYPCSEGAANGILTFTNNFVGLVYLAVFAVPNVGTMWMNWALFGFTVVCIPMIALIKGRFNRLEVDEGVNPEVYLEQEVDVPRDYTVQGID</sequence>
<feature type="transmembrane region" description="Helical" evidence="6">
    <location>
        <begin position="485"/>
        <end position="504"/>
    </location>
</feature>
<protein>
    <submittedName>
        <fullName evidence="7">Uncharacterized protein</fullName>
    </submittedName>
</protein>
<evidence type="ECO:0000256" key="2">
    <source>
        <dbReference type="ARBA" id="ARBA00022692"/>
    </source>
</evidence>
<dbReference type="OrthoDB" id="422206at2759"/>
<dbReference type="Gene3D" id="1.20.1250.20">
    <property type="entry name" value="MFS general substrate transporter like domains"/>
    <property type="match status" value="2"/>
</dbReference>
<keyword evidence="2 6" id="KW-0812">Transmembrane</keyword>
<evidence type="ECO:0000256" key="1">
    <source>
        <dbReference type="ARBA" id="ARBA00004141"/>
    </source>
</evidence>
<feature type="region of interest" description="Disordered" evidence="5">
    <location>
        <begin position="1"/>
        <end position="35"/>
    </location>
</feature>
<accession>A0A8S3Z2H5</accession>
<feature type="transmembrane region" description="Helical" evidence="6">
    <location>
        <begin position="422"/>
        <end position="445"/>
    </location>
</feature>
<evidence type="ECO:0000256" key="3">
    <source>
        <dbReference type="ARBA" id="ARBA00022989"/>
    </source>
</evidence>
<evidence type="ECO:0000313" key="8">
    <source>
        <dbReference type="Proteomes" id="UP000678393"/>
    </source>
</evidence>
<evidence type="ECO:0000256" key="5">
    <source>
        <dbReference type="SAM" id="MobiDB-lite"/>
    </source>
</evidence>
<dbReference type="Proteomes" id="UP000678393">
    <property type="component" value="Unassembled WGS sequence"/>
</dbReference>
<name>A0A8S3Z2H5_9EUPU</name>
<dbReference type="PANTHER" id="PTHR10924">
    <property type="entry name" value="MAJOR FACILITATOR SUPERFAMILY PROTEIN-RELATED"/>
    <property type="match status" value="1"/>
</dbReference>
<feature type="transmembrane region" description="Helical" evidence="6">
    <location>
        <begin position="145"/>
        <end position="163"/>
    </location>
</feature>
<dbReference type="InterPro" id="IPR011701">
    <property type="entry name" value="MFS"/>
</dbReference>
<keyword evidence="3 6" id="KW-1133">Transmembrane helix</keyword>
<dbReference type="SUPFAM" id="SSF103473">
    <property type="entry name" value="MFS general substrate transporter"/>
    <property type="match status" value="1"/>
</dbReference>
<feature type="transmembrane region" description="Helical" evidence="6">
    <location>
        <begin position="208"/>
        <end position="231"/>
    </location>
</feature>
<feature type="transmembrane region" description="Helical" evidence="6">
    <location>
        <begin position="183"/>
        <end position="201"/>
    </location>
</feature>
<dbReference type="InterPro" id="IPR036259">
    <property type="entry name" value="MFS_trans_sf"/>
</dbReference>
<comment type="subcellular location">
    <subcellularLocation>
        <location evidence="1">Membrane</location>
        <topology evidence="1">Multi-pass membrane protein</topology>
    </subcellularLocation>
</comment>
<gene>
    <name evidence="7" type="ORF">CUNI_LOCUS6384</name>
</gene>
<keyword evidence="4 6" id="KW-0472">Membrane</keyword>
<evidence type="ECO:0000313" key="7">
    <source>
        <dbReference type="EMBL" id="CAG5120826.1"/>
    </source>
</evidence>
<feature type="transmembrane region" description="Helical" evidence="6">
    <location>
        <begin position="362"/>
        <end position="380"/>
    </location>
</feature>
<feature type="transmembrane region" description="Helical" evidence="6">
    <location>
        <begin position="457"/>
        <end position="479"/>
    </location>
</feature>
<reference evidence="7" key="1">
    <citation type="submission" date="2021-04" db="EMBL/GenBank/DDBJ databases">
        <authorList>
            <consortium name="Molecular Ecology Group"/>
        </authorList>
    </citation>
    <scope>NUCLEOTIDE SEQUENCE</scope>
</reference>
<dbReference type="Pfam" id="PF07690">
    <property type="entry name" value="MFS_1"/>
    <property type="match status" value="1"/>
</dbReference>
<proteinExistence type="predicted"/>
<feature type="transmembrane region" description="Helical" evidence="6">
    <location>
        <begin position="118"/>
        <end position="138"/>
    </location>
</feature>